<dbReference type="SUPFAM" id="SSF51905">
    <property type="entry name" value="FAD/NAD(P)-binding domain"/>
    <property type="match status" value="1"/>
</dbReference>
<gene>
    <name evidence="3" type="ORF">GXW71_31660</name>
</gene>
<accession>A0ABS5F8R2</accession>
<evidence type="ECO:0000313" key="3">
    <source>
        <dbReference type="EMBL" id="MBR0668949.1"/>
    </source>
</evidence>
<feature type="domain" description="FAD-dependent urate hydroxylase HpyO/Asp monooxygenase CreE-like FAD/NAD(P)-binding" evidence="2">
    <location>
        <begin position="10"/>
        <end position="157"/>
    </location>
</feature>
<reference evidence="4" key="1">
    <citation type="journal article" date="2021" name="Syst. Appl. Microbiol.">
        <title>Roseomonas hellenica sp. nov., isolated from roots of wild-growing Alkanna tinctoria.</title>
        <authorList>
            <person name="Rat A."/>
            <person name="Naranjo H.D."/>
            <person name="Lebbe L."/>
            <person name="Cnockaert M."/>
            <person name="Krigas N."/>
            <person name="Grigoriadou K."/>
            <person name="Maloupa E."/>
            <person name="Willems A."/>
        </authorList>
    </citation>
    <scope>NUCLEOTIDE SEQUENCE [LARGE SCALE GENOMIC DNA]</scope>
    <source>
        <strain evidence="4">LMG 31523</strain>
    </source>
</reference>
<proteinExistence type="predicted"/>
<name>A0ABS5F8R2_9PROT</name>
<evidence type="ECO:0000313" key="4">
    <source>
        <dbReference type="Proteomes" id="UP001196870"/>
    </source>
</evidence>
<evidence type="ECO:0000256" key="1">
    <source>
        <dbReference type="SAM" id="MobiDB-lite"/>
    </source>
</evidence>
<feature type="region of interest" description="Disordered" evidence="1">
    <location>
        <begin position="358"/>
        <end position="390"/>
    </location>
</feature>
<protein>
    <recommendedName>
        <fullName evidence="2">FAD-dependent urate hydroxylase HpyO/Asp monooxygenase CreE-like FAD/NAD(P)-binding domain-containing protein</fullName>
    </recommendedName>
</protein>
<dbReference type="InterPro" id="IPR036188">
    <property type="entry name" value="FAD/NAD-bd_sf"/>
</dbReference>
<evidence type="ECO:0000259" key="2">
    <source>
        <dbReference type="Pfam" id="PF13454"/>
    </source>
</evidence>
<dbReference type="PANTHER" id="PTHR40254:SF1">
    <property type="entry name" value="BLR0577 PROTEIN"/>
    <property type="match status" value="1"/>
</dbReference>
<keyword evidence="4" id="KW-1185">Reference proteome</keyword>
<dbReference type="Proteomes" id="UP001196870">
    <property type="component" value="Unassembled WGS sequence"/>
</dbReference>
<dbReference type="EMBL" id="JAAGBB010000075">
    <property type="protein sequence ID" value="MBR0668949.1"/>
    <property type="molecule type" value="Genomic_DNA"/>
</dbReference>
<comment type="caution">
    <text evidence="3">The sequence shown here is derived from an EMBL/GenBank/DDBJ whole genome shotgun (WGS) entry which is preliminary data.</text>
</comment>
<sequence>MPSIPEHDIAILGAGFSGSLLAIHLTQRRGGADGLLLVERAAIAGPGTAYGTRDPIHLLNVPARGMSAFPDAPAHFLDWAREQPPSALGPLSDGVAPDAFLPRALYGAYLRTTLAEAGITHRRAEVSGVTRDGDAWVIATEAGPIARARTVVLATGNPPPARGGDAHLRGDPWAPGALDGIPPDAPVLLVGTGLTMVDTLLSLRLTLGHRGPIHAISRHGWLPLAHLPQPRPWPHAFTLPEPGASPRAVLRLLRAEAARAAAEGVPWQPVIDALRPATRRCGAPGRRPSGRASCAISARSGTCIGTAWRRPPRRCCGKRWPMASCASAPRGCSAMIRRRRGRSPASGCAAARRQRCRSRASCSAPGPAAAPPPARNGWKRRRSVSCAPTA</sequence>
<organism evidence="3 4">
    <name type="scientific">Plastoroseomonas hellenica</name>
    <dbReference type="NCBI Taxonomy" id="2687306"/>
    <lineage>
        <taxon>Bacteria</taxon>
        <taxon>Pseudomonadati</taxon>
        <taxon>Pseudomonadota</taxon>
        <taxon>Alphaproteobacteria</taxon>
        <taxon>Acetobacterales</taxon>
        <taxon>Acetobacteraceae</taxon>
        <taxon>Plastoroseomonas</taxon>
    </lineage>
</organism>
<dbReference type="PANTHER" id="PTHR40254">
    <property type="entry name" value="BLR0577 PROTEIN"/>
    <property type="match status" value="1"/>
</dbReference>
<dbReference type="Gene3D" id="3.50.50.60">
    <property type="entry name" value="FAD/NAD(P)-binding domain"/>
    <property type="match status" value="1"/>
</dbReference>
<dbReference type="RefSeq" id="WP_211857274.1">
    <property type="nucleotide sequence ID" value="NZ_JAAGBB010000075.1"/>
</dbReference>
<dbReference type="InterPro" id="IPR052189">
    <property type="entry name" value="L-asp_N-monooxygenase_NS-form"/>
</dbReference>
<dbReference type="Pfam" id="PF13454">
    <property type="entry name" value="NAD_binding_9"/>
    <property type="match status" value="1"/>
</dbReference>
<dbReference type="InterPro" id="IPR038732">
    <property type="entry name" value="HpyO/CreE_NAD-binding"/>
</dbReference>